<keyword evidence="4" id="KW-1185">Reference proteome</keyword>
<comment type="caution">
    <text evidence="3">The sequence shown here is derived from an EMBL/GenBank/DDBJ whole genome shotgun (WGS) entry which is preliminary data.</text>
</comment>
<dbReference type="Proteomes" id="UP000078116">
    <property type="component" value="Unassembled WGS sequence"/>
</dbReference>
<dbReference type="STRING" id="1462993.A6V36_08465"/>
<evidence type="ECO:0000313" key="2">
    <source>
        <dbReference type="EMBL" id="OAJ54862.1"/>
    </source>
</evidence>
<reference evidence="4 5" key="1">
    <citation type="submission" date="2016-04" db="EMBL/GenBank/DDBJ databases">
        <title>Reclassification of Paraburkholderia panaciterrae (Farh et al. 2015) Dobritsa &amp; Samadpour 2016 as a later homotypic synonym of Paraburkholderia ginsengiterrae (Farh et al. 2015) Dobritsa &amp; Samadpour 2016.</title>
        <authorList>
            <person name="Dobritsa A.P."/>
            <person name="Kutumbaka K."/>
            <person name="Samadpour M."/>
        </authorList>
    </citation>
    <scope>NUCLEOTIDE SEQUENCE [LARGE SCALE GENOMIC DNA]</scope>
    <source>
        <strain evidence="3 5">DCY85</strain>
        <strain evidence="2 4">DCY85-1</strain>
    </source>
</reference>
<dbReference type="EMBL" id="LXJZ01000198">
    <property type="protein sequence ID" value="OAJ54862.1"/>
    <property type="molecule type" value="Genomic_DNA"/>
</dbReference>
<feature type="transmembrane region" description="Helical" evidence="1">
    <location>
        <begin position="20"/>
        <end position="51"/>
    </location>
</feature>
<keyword evidence="1" id="KW-1133">Transmembrane helix</keyword>
<evidence type="ECO:0000313" key="5">
    <source>
        <dbReference type="Proteomes" id="UP000078116"/>
    </source>
</evidence>
<evidence type="ECO:0000313" key="4">
    <source>
        <dbReference type="Proteomes" id="UP000077961"/>
    </source>
</evidence>
<dbReference type="RefSeq" id="WP_064270410.1">
    <property type="nucleotide sequence ID" value="NZ_LXJZ01000198.1"/>
</dbReference>
<keyword evidence="1" id="KW-0812">Transmembrane</keyword>
<name>A0A1A9N6M8_9BURK</name>
<dbReference type="EMBL" id="LXKA01000221">
    <property type="protein sequence ID" value="OAJ61048.1"/>
    <property type="molecule type" value="Genomic_DNA"/>
</dbReference>
<evidence type="ECO:0000256" key="1">
    <source>
        <dbReference type="SAM" id="Phobius"/>
    </source>
</evidence>
<sequence>MKAESTSTWRLPGAICATLLGVAFFFVIIGVFGLPASIIALALFVALAVTISRRPQTERKQP</sequence>
<evidence type="ECO:0000313" key="3">
    <source>
        <dbReference type="EMBL" id="OAJ61048.1"/>
    </source>
</evidence>
<keyword evidence="1" id="KW-0472">Membrane</keyword>
<organism evidence="3 5">
    <name type="scientific">Paraburkholderia ginsengiterrae</name>
    <dbReference type="NCBI Taxonomy" id="1462993"/>
    <lineage>
        <taxon>Bacteria</taxon>
        <taxon>Pseudomonadati</taxon>
        <taxon>Pseudomonadota</taxon>
        <taxon>Betaproteobacteria</taxon>
        <taxon>Burkholderiales</taxon>
        <taxon>Burkholderiaceae</taxon>
        <taxon>Paraburkholderia</taxon>
    </lineage>
</organism>
<dbReference type="AlphaFoldDB" id="A0A1A9N6M8"/>
<gene>
    <name evidence="2" type="ORF">A6V36_08465</name>
    <name evidence="3" type="ORF">A6V37_02800</name>
</gene>
<accession>A0A1A9N6M8</accession>
<dbReference type="Proteomes" id="UP000077961">
    <property type="component" value="Unassembled WGS sequence"/>
</dbReference>
<protein>
    <submittedName>
        <fullName evidence="3">Uncharacterized protein</fullName>
    </submittedName>
</protein>
<proteinExistence type="predicted"/>